<accession>M7BEN6</accession>
<evidence type="ECO:0000313" key="3">
    <source>
        <dbReference type="Proteomes" id="UP000031443"/>
    </source>
</evidence>
<proteinExistence type="predicted"/>
<reference evidence="3" key="1">
    <citation type="journal article" date="2013" name="Nat. Genet.">
        <title>The draft genomes of soft-shell turtle and green sea turtle yield insights into the development and evolution of the turtle-specific body plan.</title>
        <authorList>
            <person name="Wang Z."/>
            <person name="Pascual-Anaya J."/>
            <person name="Zadissa A."/>
            <person name="Li W."/>
            <person name="Niimura Y."/>
            <person name="Huang Z."/>
            <person name="Li C."/>
            <person name="White S."/>
            <person name="Xiong Z."/>
            <person name="Fang D."/>
            <person name="Wang B."/>
            <person name="Ming Y."/>
            <person name="Chen Y."/>
            <person name="Zheng Y."/>
            <person name="Kuraku S."/>
            <person name="Pignatelli M."/>
            <person name="Herrero J."/>
            <person name="Beal K."/>
            <person name="Nozawa M."/>
            <person name="Li Q."/>
            <person name="Wang J."/>
            <person name="Zhang H."/>
            <person name="Yu L."/>
            <person name="Shigenobu S."/>
            <person name="Wang J."/>
            <person name="Liu J."/>
            <person name="Flicek P."/>
            <person name="Searle S."/>
            <person name="Wang J."/>
            <person name="Kuratani S."/>
            <person name="Yin Y."/>
            <person name="Aken B."/>
            <person name="Zhang G."/>
            <person name="Irie N."/>
        </authorList>
    </citation>
    <scope>NUCLEOTIDE SEQUENCE [LARGE SCALE GENOMIC DNA]</scope>
</reference>
<feature type="compositionally biased region" description="Acidic residues" evidence="1">
    <location>
        <begin position="30"/>
        <end position="40"/>
    </location>
</feature>
<gene>
    <name evidence="2" type="ORF">UY3_07176</name>
</gene>
<feature type="compositionally biased region" description="Polar residues" evidence="1">
    <location>
        <begin position="44"/>
        <end position="58"/>
    </location>
</feature>
<dbReference type="Proteomes" id="UP000031443">
    <property type="component" value="Unassembled WGS sequence"/>
</dbReference>
<evidence type="ECO:0000256" key="1">
    <source>
        <dbReference type="SAM" id="MobiDB-lite"/>
    </source>
</evidence>
<keyword evidence="3" id="KW-1185">Reference proteome</keyword>
<protein>
    <submittedName>
        <fullName evidence="2">Uncharacterized protein</fullName>
    </submittedName>
</protein>
<dbReference type="AlphaFoldDB" id="M7BEN6"/>
<organism evidence="2 3">
    <name type="scientific">Chelonia mydas</name>
    <name type="common">Green sea-turtle</name>
    <name type="synonym">Chelonia agassizi</name>
    <dbReference type="NCBI Taxonomy" id="8469"/>
    <lineage>
        <taxon>Eukaryota</taxon>
        <taxon>Metazoa</taxon>
        <taxon>Chordata</taxon>
        <taxon>Craniata</taxon>
        <taxon>Vertebrata</taxon>
        <taxon>Euteleostomi</taxon>
        <taxon>Archelosauria</taxon>
        <taxon>Testudinata</taxon>
        <taxon>Testudines</taxon>
        <taxon>Cryptodira</taxon>
        <taxon>Durocryptodira</taxon>
        <taxon>Americhelydia</taxon>
        <taxon>Chelonioidea</taxon>
        <taxon>Cheloniidae</taxon>
        <taxon>Chelonia</taxon>
    </lineage>
</organism>
<sequence length="212" mass="23375">MQFLAATPKHSVETSQEPKATLRNNKEDIVDKEDEEEEEENVKQASGGSIPPDSQGQFLTLEPIPSQDHLAVECDAVEGTSGREDIATEGNEEQDHRTWDQEHRTLEHARMSHREELHQKTCLLGGGTKCATNGSCSLPSAGIPFHCSFKLHPGAPSPQVPIISLRRLDKPEPKQCFIYCSLGTANVHLEAGMETGVQVQIQCLQNLTSSFY</sequence>
<dbReference type="EMBL" id="KB528134">
    <property type="protein sequence ID" value="EMP35644.1"/>
    <property type="molecule type" value="Genomic_DNA"/>
</dbReference>
<evidence type="ECO:0000313" key="2">
    <source>
        <dbReference type="EMBL" id="EMP35644.1"/>
    </source>
</evidence>
<name>M7BEN6_CHEMY</name>
<feature type="region of interest" description="Disordered" evidence="1">
    <location>
        <begin position="1"/>
        <end position="60"/>
    </location>
</feature>